<dbReference type="SMART" id="SM00388">
    <property type="entry name" value="HisKA"/>
    <property type="match status" value="1"/>
</dbReference>
<evidence type="ECO:0000256" key="3">
    <source>
        <dbReference type="ARBA" id="ARBA00022553"/>
    </source>
</evidence>
<dbReference type="SMART" id="SM00086">
    <property type="entry name" value="PAC"/>
    <property type="match status" value="3"/>
</dbReference>
<feature type="domain" description="PAS" evidence="7">
    <location>
        <begin position="267"/>
        <end position="337"/>
    </location>
</feature>
<dbReference type="InterPro" id="IPR005467">
    <property type="entry name" value="His_kinase_dom"/>
</dbReference>
<dbReference type="PRINTS" id="PR00344">
    <property type="entry name" value="BCTRLSENSOR"/>
</dbReference>
<gene>
    <name evidence="9" type="ORF">M23134_04239</name>
</gene>
<evidence type="ECO:0000259" key="7">
    <source>
        <dbReference type="PROSITE" id="PS50112"/>
    </source>
</evidence>
<feature type="domain" description="PAS" evidence="7">
    <location>
        <begin position="139"/>
        <end position="209"/>
    </location>
</feature>
<dbReference type="EMBL" id="AAWS01000003">
    <property type="protein sequence ID" value="EAY31406.1"/>
    <property type="molecule type" value="Genomic_DNA"/>
</dbReference>
<dbReference type="PROSITE" id="PS50113">
    <property type="entry name" value="PAC"/>
    <property type="match status" value="2"/>
</dbReference>
<evidence type="ECO:0000259" key="6">
    <source>
        <dbReference type="PROSITE" id="PS50109"/>
    </source>
</evidence>
<dbReference type="Gene3D" id="3.30.450.20">
    <property type="entry name" value="PAS domain"/>
    <property type="match status" value="3"/>
</dbReference>
<dbReference type="PROSITE" id="PS50112">
    <property type="entry name" value="PAS"/>
    <property type="match status" value="3"/>
</dbReference>
<feature type="domain" description="PAS" evidence="7">
    <location>
        <begin position="16"/>
        <end position="82"/>
    </location>
</feature>
<dbReference type="Pfam" id="PF02518">
    <property type="entry name" value="HATPase_c"/>
    <property type="match status" value="1"/>
</dbReference>
<dbReference type="OrthoDB" id="9124519at2"/>
<organism evidence="9 10">
    <name type="scientific">Microscilla marina ATCC 23134</name>
    <dbReference type="NCBI Taxonomy" id="313606"/>
    <lineage>
        <taxon>Bacteria</taxon>
        <taxon>Pseudomonadati</taxon>
        <taxon>Bacteroidota</taxon>
        <taxon>Cytophagia</taxon>
        <taxon>Cytophagales</taxon>
        <taxon>Microscillaceae</taxon>
        <taxon>Microscilla</taxon>
    </lineage>
</organism>
<dbReference type="InterPro" id="IPR003594">
    <property type="entry name" value="HATPase_dom"/>
</dbReference>
<dbReference type="Pfam" id="PF00989">
    <property type="entry name" value="PAS"/>
    <property type="match status" value="2"/>
</dbReference>
<dbReference type="InterPro" id="IPR013767">
    <property type="entry name" value="PAS_fold"/>
</dbReference>
<keyword evidence="4" id="KW-0808">Transferase</keyword>
<dbReference type="FunFam" id="1.10.287.130:FF:000101">
    <property type="entry name" value="Sensor histidine kinase"/>
    <property type="match status" value="1"/>
</dbReference>
<dbReference type="SUPFAM" id="SSF55874">
    <property type="entry name" value="ATPase domain of HSP90 chaperone/DNA topoisomerase II/histidine kinase"/>
    <property type="match status" value="1"/>
</dbReference>
<dbReference type="CDD" id="cd00082">
    <property type="entry name" value="HisKA"/>
    <property type="match status" value="1"/>
</dbReference>
<dbReference type="NCBIfam" id="TIGR00229">
    <property type="entry name" value="sensory_box"/>
    <property type="match status" value="3"/>
</dbReference>
<comment type="caution">
    <text evidence="9">The sequence shown here is derived from an EMBL/GenBank/DDBJ whole genome shotgun (WGS) entry which is preliminary data.</text>
</comment>
<evidence type="ECO:0000256" key="2">
    <source>
        <dbReference type="ARBA" id="ARBA00012438"/>
    </source>
</evidence>
<dbReference type="InterPro" id="IPR052162">
    <property type="entry name" value="Sensor_kinase/Photoreceptor"/>
</dbReference>
<dbReference type="SMART" id="SM00387">
    <property type="entry name" value="HATPase_c"/>
    <property type="match status" value="1"/>
</dbReference>
<sequence>MKSSLQEGENDGRLIYRLLADNSNDLISRHTITGECSYVSPRCFHLLGYRPEEMVGKMPCDLVHPDDLPSLKTKFDIAHQNEGYTTFVYRIRRKDHEFIWFKTLNKVIRDAKNHEIKEILCVSKDISKNKKYETDIIESEARFRRAFEFAPIGMALVDIHGRLIRVNRSLCKMLNANEDELIEEMLYNFVHPKEGHLSFAAIQQHIEQSEQEHYQTELRLLTQKQGVVSAILSMSLVKNRENAPLHYICHLQNITKRKQTEEALLNSERLYRAIVQTETELVCRFTTDGQLTFVNDAYCHYFKKTCDELVGTTLLPPIPEEDRNKIEKAIKSITPENEIVNLDFRIVLNQEIHWHNWSFCGIFDQNSGQLMSYQAVGRDITRNKRNEQQLIKKTQELETANKEMESFSYSVSHDLRAPLRSIDGFSKILAEDYAEVLDEEGKRLLGIISDNSKQMAELIDDLLAFSRVSRKEVKKNTFDMSELVKEIIHDFTRLGEHTESQITVYPLNHIKSDMAMLKQLWINLISNALKFSKNSCPPMIEIGQKYINGTCAYYIKDNGVGFDMRYAHKVFGVFQRLHRKEEFAGTGVGLAIVHRIVTKNKGKIWVESVPNKGTQFYFTLPPESIVKQV</sequence>
<evidence type="ECO:0000313" key="10">
    <source>
        <dbReference type="Proteomes" id="UP000004095"/>
    </source>
</evidence>
<dbReference type="RefSeq" id="WP_002693982.1">
    <property type="nucleotide sequence ID" value="NZ_AAWS01000003.1"/>
</dbReference>
<dbReference type="Pfam" id="PF00512">
    <property type="entry name" value="HisKA"/>
    <property type="match status" value="1"/>
</dbReference>
<accession>A1ZE98</accession>
<dbReference type="SUPFAM" id="SSF47384">
    <property type="entry name" value="Homodimeric domain of signal transducing histidine kinase"/>
    <property type="match status" value="1"/>
</dbReference>
<dbReference type="InterPro" id="IPR036097">
    <property type="entry name" value="HisK_dim/P_sf"/>
</dbReference>
<proteinExistence type="predicted"/>
<dbReference type="Gene3D" id="3.30.565.10">
    <property type="entry name" value="Histidine kinase-like ATPase, C-terminal domain"/>
    <property type="match status" value="1"/>
</dbReference>
<dbReference type="PROSITE" id="PS50109">
    <property type="entry name" value="HIS_KIN"/>
    <property type="match status" value="1"/>
</dbReference>
<dbReference type="SUPFAM" id="SSF55785">
    <property type="entry name" value="PYP-like sensor domain (PAS domain)"/>
    <property type="match status" value="3"/>
</dbReference>
<feature type="domain" description="Histidine kinase" evidence="6">
    <location>
        <begin position="410"/>
        <end position="624"/>
    </location>
</feature>
<dbReference type="eggNOG" id="COG2205">
    <property type="taxonomic scope" value="Bacteria"/>
</dbReference>
<keyword evidence="3" id="KW-0597">Phosphoprotein</keyword>
<evidence type="ECO:0000256" key="1">
    <source>
        <dbReference type="ARBA" id="ARBA00000085"/>
    </source>
</evidence>
<keyword evidence="10" id="KW-1185">Reference proteome</keyword>
<dbReference type="InterPro" id="IPR004358">
    <property type="entry name" value="Sig_transdc_His_kin-like_C"/>
</dbReference>
<dbReference type="GO" id="GO:0000155">
    <property type="term" value="F:phosphorelay sensor kinase activity"/>
    <property type="evidence" value="ECO:0007669"/>
    <property type="project" value="InterPro"/>
</dbReference>
<evidence type="ECO:0000313" key="9">
    <source>
        <dbReference type="EMBL" id="EAY31406.1"/>
    </source>
</evidence>
<dbReference type="Pfam" id="PF08447">
    <property type="entry name" value="PAS_3"/>
    <property type="match status" value="1"/>
</dbReference>
<feature type="domain" description="PAC" evidence="8">
    <location>
        <begin position="214"/>
        <end position="266"/>
    </location>
</feature>
<dbReference type="PANTHER" id="PTHR43304">
    <property type="entry name" value="PHYTOCHROME-LIKE PROTEIN CPH1"/>
    <property type="match status" value="1"/>
</dbReference>
<feature type="domain" description="PAC" evidence="8">
    <location>
        <begin position="85"/>
        <end position="138"/>
    </location>
</feature>
<dbReference type="PANTHER" id="PTHR43304:SF1">
    <property type="entry name" value="PAC DOMAIN-CONTAINING PROTEIN"/>
    <property type="match status" value="1"/>
</dbReference>
<dbReference type="InterPro" id="IPR036890">
    <property type="entry name" value="HATPase_C_sf"/>
</dbReference>
<dbReference type="FunFam" id="3.30.565.10:FF:000006">
    <property type="entry name" value="Sensor histidine kinase WalK"/>
    <property type="match status" value="1"/>
</dbReference>
<dbReference type="Proteomes" id="UP000004095">
    <property type="component" value="Unassembled WGS sequence"/>
</dbReference>
<dbReference type="GO" id="GO:0006355">
    <property type="term" value="P:regulation of DNA-templated transcription"/>
    <property type="evidence" value="ECO:0007669"/>
    <property type="project" value="InterPro"/>
</dbReference>
<dbReference type="CDD" id="cd00130">
    <property type="entry name" value="PAS"/>
    <property type="match status" value="3"/>
</dbReference>
<dbReference type="InterPro" id="IPR035965">
    <property type="entry name" value="PAS-like_dom_sf"/>
</dbReference>
<dbReference type="InterPro" id="IPR000700">
    <property type="entry name" value="PAS-assoc_C"/>
</dbReference>
<dbReference type="InterPro" id="IPR003661">
    <property type="entry name" value="HisK_dim/P_dom"/>
</dbReference>
<comment type="catalytic activity">
    <reaction evidence="1">
        <text>ATP + protein L-histidine = ADP + protein N-phospho-L-histidine.</text>
        <dbReference type="EC" id="2.7.13.3"/>
    </reaction>
</comment>
<dbReference type="InterPro" id="IPR013655">
    <property type="entry name" value="PAS_fold_3"/>
</dbReference>
<dbReference type="Gene3D" id="1.10.287.130">
    <property type="match status" value="1"/>
</dbReference>
<evidence type="ECO:0000259" key="8">
    <source>
        <dbReference type="PROSITE" id="PS50113"/>
    </source>
</evidence>
<name>A1ZE98_MICM2</name>
<evidence type="ECO:0000256" key="4">
    <source>
        <dbReference type="ARBA" id="ARBA00022679"/>
    </source>
</evidence>
<dbReference type="InterPro" id="IPR000014">
    <property type="entry name" value="PAS"/>
</dbReference>
<dbReference type="EC" id="2.7.13.3" evidence="2"/>
<reference evidence="9 10" key="1">
    <citation type="submission" date="2007-01" db="EMBL/GenBank/DDBJ databases">
        <authorList>
            <person name="Haygood M."/>
            <person name="Podell S."/>
            <person name="Anderson C."/>
            <person name="Hopkinson B."/>
            <person name="Roe K."/>
            <person name="Barbeau K."/>
            <person name="Gaasterland T."/>
            <person name="Ferriera S."/>
            <person name="Johnson J."/>
            <person name="Kravitz S."/>
            <person name="Beeson K."/>
            <person name="Sutton G."/>
            <person name="Rogers Y.-H."/>
            <person name="Friedman R."/>
            <person name="Frazier M."/>
            <person name="Venter J.C."/>
        </authorList>
    </citation>
    <scope>NUCLEOTIDE SEQUENCE [LARGE SCALE GENOMIC DNA]</scope>
    <source>
        <strain evidence="9 10">ATCC 23134</strain>
    </source>
</reference>
<dbReference type="eggNOG" id="COG4251">
    <property type="taxonomic scope" value="Bacteria"/>
</dbReference>
<dbReference type="AlphaFoldDB" id="A1ZE98"/>
<protein>
    <recommendedName>
        <fullName evidence="2">histidine kinase</fullName>
        <ecNumber evidence="2">2.7.13.3</ecNumber>
    </recommendedName>
</protein>
<dbReference type="SMART" id="SM00091">
    <property type="entry name" value="PAS"/>
    <property type="match status" value="3"/>
</dbReference>
<dbReference type="InterPro" id="IPR001610">
    <property type="entry name" value="PAC"/>
</dbReference>
<evidence type="ECO:0000256" key="5">
    <source>
        <dbReference type="ARBA" id="ARBA00022777"/>
    </source>
</evidence>
<keyword evidence="5 9" id="KW-0418">Kinase</keyword>